<comment type="subcellular location">
    <subcellularLocation>
        <location evidence="1">Cell membrane</location>
        <topology evidence="1">Multi-pass membrane protein</topology>
    </subcellularLocation>
</comment>
<evidence type="ECO:0000256" key="4">
    <source>
        <dbReference type="ARBA" id="ARBA00022989"/>
    </source>
</evidence>
<comment type="caution">
    <text evidence="9">The sequence shown here is derived from an EMBL/GenBank/DDBJ whole genome shotgun (WGS) entry which is preliminary data.</text>
</comment>
<evidence type="ECO:0000256" key="3">
    <source>
        <dbReference type="ARBA" id="ARBA00022692"/>
    </source>
</evidence>
<reference evidence="9 10" key="1">
    <citation type="submission" date="2021-06" db="EMBL/GenBank/DDBJ databases">
        <title>Genome-based taxonomic framework of Microbacterium strains isolated from marine environment, the description of four new species and reclassification of four preexisting species.</title>
        <authorList>
            <person name="Lee S.D."/>
            <person name="Kim S.-M."/>
            <person name="Byeon Y.-S."/>
            <person name="Yang H.L."/>
            <person name="Kim I.S."/>
        </authorList>
    </citation>
    <scope>NUCLEOTIDE SEQUENCE [LARGE SCALE GENOMIC DNA]</scope>
    <source>
        <strain evidence="9 10">KACC 20514</strain>
    </source>
</reference>
<dbReference type="Pfam" id="PF09851">
    <property type="entry name" value="SHOCT"/>
    <property type="match status" value="1"/>
</dbReference>
<evidence type="ECO:0000313" key="10">
    <source>
        <dbReference type="Proteomes" id="UP001183582"/>
    </source>
</evidence>
<dbReference type="EMBL" id="JAHWXH010000001">
    <property type="protein sequence ID" value="MDS0244974.1"/>
    <property type="molecule type" value="Genomic_DNA"/>
</dbReference>
<evidence type="ECO:0000313" key="9">
    <source>
        <dbReference type="EMBL" id="MDS0244974.1"/>
    </source>
</evidence>
<name>A0AAJ2LZ46_9MICO</name>
<dbReference type="Proteomes" id="UP001183582">
    <property type="component" value="Unassembled WGS sequence"/>
</dbReference>
<accession>A0AAJ2LZ46</accession>
<keyword evidence="2" id="KW-1003">Cell membrane</keyword>
<protein>
    <submittedName>
        <fullName evidence="9">PLDc N-terminal domain-containing protein</fullName>
    </submittedName>
</protein>
<feature type="transmembrane region" description="Helical" evidence="6">
    <location>
        <begin position="43"/>
        <end position="62"/>
    </location>
</feature>
<gene>
    <name evidence="9" type="ORF">KZC50_05035</name>
</gene>
<evidence type="ECO:0000259" key="7">
    <source>
        <dbReference type="Pfam" id="PF09851"/>
    </source>
</evidence>
<dbReference type="GeneID" id="301457570"/>
<feature type="domain" description="SHOCT" evidence="7">
    <location>
        <begin position="99"/>
        <end position="124"/>
    </location>
</feature>
<evidence type="ECO:0000256" key="2">
    <source>
        <dbReference type="ARBA" id="ARBA00022475"/>
    </source>
</evidence>
<keyword evidence="5 6" id="KW-0472">Membrane</keyword>
<feature type="domain" description="Cardiolipin synthase N-terminal" evidence="8">
    <location>
        <begin position="24"/>
        <end position="63"/>
    </location>
</feature>
<dbReference type="GO" id="GO:0005886">
    <property type="term" value="C:plasma membrane"/>
    <property type="evidence" value="ECO:0007669"/>
    <property type="project" value="UniProtKB-SubCell"/>
</dbReference>
<evidence type="ECO:0000256" key="1">
    <source>
        <dbReference type="ARBA" id="ARBA00004651"/>
    </source>
</evidence>
<feature type="transmembrane region" description="Helical" evidence="6">
    <location>
        <begin position="6"/>
        <end position="31"/>
    </location>
</feature>
<evidence type="ECO:0000256" key="5">
    <source>
        <dbReference type="ARBA" id="ARBA00023136"/>
    </source>
</evidence>
<evidence type="ECO:0000256" key="6">
    <source>
        <dbReference type="SAM" id="Phobius"/>
    </source>
</evidence>
<dbReference type="InterPro" id="IPR027379">
    <property type="entry name" value="CLS_N"/>
</dbReference>
<sequence length="125" mass="13924">MDLWSFIAWFFWIFVFAAYLMVVFSIIADIFRDHSLAGGWKAVWILFLIFVPFLTALVYLIARGRGMQQRSVAQAAEIRQQQADYIRSAAGTSSPSDDIAKAKALLDAGTITQAEFDALKAKALA</sequence>
<keyword evidence="3 6" id="KW-0812">Transmembrane</keyword>
<keyword evidence="4 6" id="KW-1133">Transmembrane helix</keyword>
<dbReference type="AlphaFoldDB" id="A0AAJ2LZ46"/>
<dbReference type="RefSeq" id="WP_310890838.1">
    <property type="nucleotide sequence ID" value="NZ_BAAAGR010000001.1"/>
</dbReference>
<dbReference type="Pfam" id="PF13396">
    <property type="entry name" value="PLDc_N"/>
    <property type="match status" value="1"/>
</dbReference>
<organism evidence="9 10">
    <name type="scientific">Microbacterium aurantiacum</name>
    <dbReference type="NCBI Taxonomy" id="162393"/>
    <lineage>
        <taxon>Bacteria</taxon>
        <taxon>Bacillati</taxon>
        <taxon>Actinomycetota</taxon>
        <taxon>Actinomycetes</taxon>
        <taxon>Micrococcales</taxon>
        <taxon>Microbacteriaceae</taxon>
        <taxon>Microbacterium</taxon>
    </lineage>
</organism>
<proteinExistence type="predicted"/>
<evidence type="ECO:0000259" key="8">
    <source>
        <dbReference type="Pfam" id="PF13396"/>
    </source>
</evidence>
<dbReference type="InterPro" id="IPR018649">
    <property type="entry name" value="SHOCT"/>
</dbReference>